<feature type="non-terminal residue" evidence="1">
    <location>
        <position position="53"/>
    </location>
</feature>
<protein>
    <submittedName>
        <fullName evidence="1">Uncharacterized protein</fullName>
    </submittedName>
</protein>
<reference evidence="1" key="1">
    <citation type="submission" date="2018-11" db="EMBL/GenBank/DDBJ databases">
        <title>The sequence and de novo assembly of Larimichthys crocea genome using PacBio and Hi-C technologies.</title>
        <authorList>
            <person name="Xu P."/>
            <person name="Chen B."/>
            <person name="Zhou Z."/>
            <person name="Ke Q."/>
            <person name="Wu Y."/>
            <person name="Bai H."/>
            <person name="Pu F."/>
        </authorList>
    </citation>
    <scope>NUCLEOTIDE SEQUENCE</scope>
    <source>
        <tissue evidence="1">Muscle</tissue>
    </source>
</reference>
<proteinExistence type="predicted"/>
<dbReference type="Proteomes" id="UP000793456">
    <property type="component" value="Chromosome V"/>
</dbReference>
<organism evidence="1 2">
    <name type="scientific">Larimichthys crocea</name>
    <name type="common">Large yellow croaker</name>
    <name type="synonym">Pseudosciaena crocea</name>
    <dbReference type="NCBI Taxonomy" id="215358"/>
    <lineage>
        <taxon>Eukaryota</taxon>
        <taxon>Metazoa</taxon>
        <taxon>Chordata</taxon>
        <taxon>Craniata</taxon>
        <taxon>Vertebrata</taxon>
        <taxon>Euteleostomi</taxon>
        <taxon>Actinopterygii</taxon>
        <taxon>Neopterygii</taxon>
        <taxon>Teleostei</taxon>
        <taxon>Neoteleostei</taxon>
        <taxon>Acanthomorphata</taxon>
        <taxon>Eupercaria</taxon>
        <taxon>Sciaenidae</taxon>
        <taxon>Larimichthys</taxon>
    </lineage>
</organism>
<sequence length="53" mass="5979">PLCRGERRGRRVNEFGHRGTDIHEPFCALKRSHSDLREVSSVTPSPPSPVILK</sequence>
<dbReference type="EMBL" id="CM011678">
    <property type="protein sequence ID" value="TMS19402.1"/>
    <property type="molecule type" value="Genomic_DNA"/>
</dbReference>
<evidence type="ECO:0000313" key="1">
    <source>
        <dbReference type="EMBL" id="TMS19402.1"/>
    </source>
</evidence>
<gene>
    <name evidence="1" type="ORF">E3U43_003723</name>
</gene>
<name>A0ACD3RIH6_LARCR</name>
<feature type="non-terminal residue" evidence="1">
    <location>
        <position position="1"/>
    </location>
</feature>
<keyword evidence="2" id="KW-1185">Reference proteome</keyword>
<accession>A0ACD3RIH6</accession>
<comment type="caution">
    <text evidence="1">The sequence shown here is derived from an EMBL/GenBank/DDBJ whole genome shotgun (WGS) entry which is preliminary data.</text>
</comment>
<evidence type="ECO:0000313" key="2">
    <source>
        <dbReference type="Proteomes" id="UP000793456"/>
    </source>
</evidence>